<dbReference type="PROSITE" id="PS50006">
    <property type="entry name" value="FHA_DOMAIN"/>
    <property type="match status" value="1"/>
</dbReference>
<dbReference type="SUPFAM" id="SSF49879">
    <property type="entry name" value="SMAD/FHA domain"/>
    <property type="match status" value="1"/>
</dbReference>
<evidence type="ECO:0000259" key="1">
    <source>
        <dbReference type="PROSITE" id="PS50006"/>
    </source>
</evidence>
<sequence length="154" mass="16569">MVMSLGGVMADKVTPPNDLTSTLNLRQLRSIPESVISDDLYKSLTIEQQNVVKNLPAGAGILLVLKGAGVGGRYLLDSIETKIGRDINNEICLDDITVSRSHALISKTDGYSIKDLGSLNGTYVNAIAVRESKVLPGDEVQIGKYHLTLFVGEK</sequence>
<gene>
    <name evidence="2" type="ORF">UFOPK3608_00040</name>
</gene>
<dbReference type="InterPro" id="IPR008984">
    <property type="entry name" value="SMAD_FHA_dom_sf"/>
</dbReference>
<dbReference type="EMBL" id="CAFBMP010000001">
    <property type="protein sequence ID" value="CAB4895671.1"/>
    <property type="molecule type" value="Genomic_DNA"/>
</dbReference>
<dbReference type="Pfam" id="PF00498">
    <property type="entry name" value="FHA"/>
    <property type="match status" value="1"/>
</dbReference>
<dbReference type="SMART" id="SM00240">
    <property type="entry name" value="FHA"/>
    <property type="match status" value="1"/>
</dbReference>
<feature type="domain" description="FHA" evidence="1">
    <location>
        <begin position="81"/>
        <end position="129"/>
    </location>
</feature>
<evidence type="ECO:0000313" key="2">
    <source>
        <dbReference type="EMBL" id="CAB4895671.1"/>
    </source>
</evidence>
<reference evidence="2" key="1">
    <citation type="submission" date="2020-05" db="EMBL/GenBank/DDBJ databases">
        <authorList>
            <person name="Chiriac C."/>
            <person name="Salcher M."/>
            <person name="Ghai R."/>
            <person name="Kavagutti S V."/>
        </authorList>
    </citation>
    <scope>NUCLEOTIDE SEQUENCE</scope>
</reference>
<proteinExistence type="predicted"/>
<dbReference type="Gene3D" id="2.60.200.20">
    <property type="match status" value="1"/>
</dbReference>
<protein>
    <submittedName>
        <fullName evidence="2">Unannotated protein</fullName>
    </submittedName>
</protein>
<accession>A0A6J7FJX2</accession>
<name>A0A6J7FJX2_9ZZZZ</name>
<dbReference type="AlphaFoldDB" id="A0A6J7FJX2"/>
<dbReference type="InterPro" id="IPR000253">
    <property type="entry name" value="FHA_dom"/>
</dbReference>
<organism evidence="2">
    <name type="scientific">freshwater metagenome</name>
    <dbReference type="NCBI Taxonomy" id="449393"/>
    <lineage>
        <taxon>unclassified sequences</taxon>
        <taxon>metagenomes</taxon>
        <taxon>ecological metagenomes</taxon>
    </lineage>
</organism>